<dbReference type="Gene3D" id="2.80.10.50">
    <property type="match status" value="1"/>
</dbReference>
<dbReference type="Gene3D" id="2.60.120.260">
    <property type="entry name" value="Galactose-binding domain-like"/>
    <property type="match status" value="1"/>
</dbReference>
<feature type="domain" description="Beta galactosidase small chain/" evidence="11">
    <location>
        <begin position="938"/>
        <end position="1195"/>
    </location>
</feature>
<keyword evidence="6" id="KW-0378">Hydrolase</keyword>
<dbReference type="EMBL" id="QRUU01000033">
    <property type="protein sequence ID" value="RGR95754.1"/>
    <property type="molecule type" value="Genomic_DNA"/>
</dbReference>
<reference evidence="12 13" key="1">
    <citation type="submission" date="2018-08" db="EMBL/GenBank/DDBJ databases">
        <title>A genome reference for cultivated species of the human gut microbiota.</title>
        <authorList>
            <person name="Zou Y."/>
            <person name="Xue W."/>
            <person name="Luo G."/>
        </authorList>
    </citation>
    <scope>NUCLEOTIDE SEQUENCE [LARGE SCALE GENOMIC DNA]</scope>
    <source>
        <strain evidence="12 13">AF24-2</strain>
    </source>
</reference>
<dbReference type="InterPro" id="IPR014718">
    <property type="entry name" value="GH-type_carb-bd"/>
</dbReference>
<comment type="catalytic activity">
    <reaction evidence="1">
        <text>Hydrolysis of terminal non-reducing beta-D-galactose residues in beta-D-galactosides.</text>
        <dbReference type="EC" id="3.2.1.23"/>
    </reaction>
</comment>
<dbReference type="InterPro" id="IPR006103">
    <property type="entry name" value="Glyco_hydro_2_cat"/>
</dbReference>
<comment type="similarity">
    <text evidence="3">Belongs to the glycosyl hydrolase 2 family.</text>
</comment>
<evidence type="ECO:0000256" key="4">
    <source>
        <dbReference type="ARBA" id="ARBA00011245"/>
    </source>
</evidence>
<keyword evidence="7" id="KW-0106">Calcium</keyword>
<dbReference type="SUPFAM" id="SSF49303">
    <property type="entry name" value="beta-Galactosidase/glucuronidase domain"/>
    <property type="match status" value="2"/>
</dbReference>
<feature type="chain" id="PRO_5019150091" description="beta-galactosidase" evidence="10">
    <location>
        <begin position="22"/>
        <end position="1201"/>
    </location>
</feature>
<dbReference type="Pfam" id="PF00703">
    <property type="entry name" value="Glyco_hydro_2"/>
    <property type="match status" value="1"/>
</dbReference>
<dbReference type="SMART" id="SM01038">
    <property type="entry name" value="Bgal_small_N"/>
    <property type="match status" value="1"/>
</dbReference>
<evidence type="ECO:0000256" key="6">
    <source>
        <dbReference type="ARBA" id="ARBA00022801"/>
    </source>
</evidence>
<evidence type="ECO:0000256" key="3">
    <source>
        <dbReference type="ARBA" id="ARBA00007401"/>
    </source>
</evidence>
<dbReference type="SUPFAM" id="SSF74650">
    <property type="entry name" value="Galactose mutarotase-like"/>
    <property type="match status" value="1"/>
</dbReference>
<dbReference type="InterPro" id="IPR017853">
    <property type="entry name" value="GH"/>
</dbReference>
<dbReference type="InterPro" id="IPR011013">
    <property type="entry name" value="Gal_mutarotase_sf_dom"/>
</dbReference>
<dbReference type="GO" id="GO:0004565">
    <property type="term" value="F:beta-galactosidase activity"/>
    <property type="evidence" value="ECO:0007669"/>
    <property type="project" value="UniProtKB-EC"/>
</dbReference>
<dbReference type="Gene3D" id="2.60.40.10">
    <property type="entry name" value="Immunoglobulins"/>
    <property type="match status" value="2"/>
</dbReference>
<evidence type="ECO:0000313" key="12">
    <source>
        <dbReference type="EMBL" id="RGR95754.1"/>
    </source>
</evidence>
<keyword evidence="8" id="KW-0326">Glycosidase</keyword>
<dbReference type="Pfam" id="PF02837">
    <property type="entry name" value="Glyco_hydro_2_N"/>
    <property type="match status" value="1"/>
</dbReference>
<evidence type="ECO:0000256" key="8">
    <source>
        <dbReference type="ARBA" id="ARBA00023295"/>
    </source>
</evidence>
<dbReference type="InterPro" id="IPR004199">
    <property type="entry name" value="B-gal_small/dom_5"/>
</dbReference>
<dbReference type="Proteomes" id="UP000285864">
    <property type="component" value="Unassembled WGS sequence"/>
</dbReference>
<evidence type="ECO:0000256" key="5">
    <source>
        <dbReference type="ARBA" id="ARBA00012756"/>
    </source>
</evidence>
<dbReference type="Pfam" id="PF02929">
    <property type="entry name" value="Bgal_small_N"/>
    <property type="match status" value="1"/>
</dbReference>
<dbReference type="GO" id="GO:0030246">
    <property type="term" value="F:carbohydrate binding"/>
    <property type="evidence" value="ECO:0007669"/>
    <property type="project" value="InterPro"/>
</dbReference>
<proteinExistence type="inferred from homology"/>
<comment type="cofactor">
    <cofactor evidence="2">
        <name>Ca(2+)</name>
        <dbReference type="ChEBI" id="CHEBI:29108"/>
    </cofactor>
</comment>
<dbReference type="SUPFAM" id="SSF49785">
    <property type="entry name" value="Galactose-binding domain-like"/>
    <property type="match status" value="1"/>
</dbReference>
<evidence type="ECO:0000259" key="11">
    <source>
        <dbReference type="SMART" id="SM01038"/>
    </source>
</evidence>
<dbReference type="Pfam" id="PF02836">
    <property type="entry name" value="Glyco_hydro_2_C"/>
    <property type="match status" value="1"/>
</dbReference>
<dbReference type="InterPro" id="IPR006101">
    <property type="entry name" value="Glyco_hydro_2"/>
</dbReference>
<evidence type="ECO:0000256" key="7">
    <source>
        <dbReference type="ARBA" id="ARBA00022837"/>
    </source>
</evidence>
<evidence type="ECO:0000256" key="1">
    <source>
        <dbReference type="ARBA" id="ARBA00001412"/>
    </source>
</evidence>
<dbReference type="Gene3D" id="2.70.98.10">
    <property type="match status" value="1"/>
</dbReference>
<dbReference type="AlphaFoldDB" id="A0A412GLU7"/>
<dbReference type="Pfam" id="PF16353">
    <property type="entry name" value="LacZ_4"/>
    <property type="match status" value="1"/>
</dbReference>
<dbReference type="InterPro" id="IPR032312">
    <property type="entry name" value="LacZ_4"/>
</dbReference>
<dbReference type="SUPFAM" id="SSF51445">
    <property type="entry name" value="(Trans)glycosidases"/>
    <property type="match status" value="1"/>
</dbReference>
<dbReference type="RefSeq" id="WP_118484448.1">
    <property type="nucleotide sequence ID" value="NZ_CAUELD010000033.1"/>
</dbReference>
<dbReference type="InterPro" id="IPR006104">
    <property type="entry name" value="Glyco_hydro_2_N"/>
</dbReference>
<dbReference type="PROSITE" id="PS00608">
    <property type="entry name" value="GLYCOSYL_HYDROL_F2_2"/>
    <property type="match status" value="1"/>
</dbReference>
<dbReference type="Gene3D" id="3.20.20.80">
    <property type="entry name" value="Glycosidases"/>
    <property type="match status" value="1"/>
</dbReference>
<organism evidence="12 13">
    <name type="scientific">Phocaeicola coprocola</name>
    <dbReference type="NCBI Taxonomy" id="310298"/>
    <lineage>
        <taxon>Bacteria</taxon>
        <taxon>Pseudomonadati</taxon>
        <taxon>Bacteroidota</taxon>
        <taxon>Bacteroidia</taxon>
        <taxon>Bacteroidales</taxon>
        <taxon>Bacteroidaceae</taxon>
        <taxon>Phocaeicola</taxon>
    </lineage>
</organism>
<gene>
    <name evidence="12" type="ORF">DWY20_08650</name>
</gene>
<dbReference type="GO" id="GO:0005990">
    <property type="term" value="P:lactose catabolic process"/>
    <property type="evidence" value="ECO:0007669"/>
    <property type="project" value="TreeGrafter"/>
</dbReference>
<dbReference type="InterPro" id="IPR023232">
    <property type="entry name" value="Glyco_hydro_2_AS"/>
</dbReference>
<comment type="subunit">
    <text evidence="4">Monomer.</text>
</comment>
<accession>A0A412GLU7</accession>
<dbReference type="InterPro" id="IPR013783">
    <property type="entry name" value="Ig-like_fold"/>
</dbReference>
<dbReference type="InterPro" id="IPR008979">
    <property type="entry name" value="Galactose-bd-like_sf"/>
</dbReference>
<dbReference type="PRINTS" id="PR00132">
    <property type="entry name" value="GLHYDRLASE2"/>
</dbReference>
<evidence type="ECO:0000256" key="9">
    <source>
        <dbReference type="ARBA" id="ARBA00032230"/>
    </source>
</evidence>
<sequence length="1201" mass="137179">MRNILICLIYVWVSAVCTAHAQVGFARNKLYNIVPVNYSGKAVGYYPDSKRVVLSVSNDADKLQQWSVTNLSGSFRFINPFENKAIHATGDNTLGITENNGSDESQLWIIKKSGKFLQIYPSNSPDLILACQQNGRLVLVDKVKFLNNPETYFYINVSKVAMPAEAASDTLERPKVYWEDETMFAENKEPGCATYIPYITEKEMLADKDFYRTPWLYSQSSSFKLLNGNWYFHFVSEPSQRPESFYKEDYDVSSWETIPVPSNWEMQGYDRPIYANVEYPHSNTPPYIDARKGFNDGGANYGINPVGSYVRFFDLPAGWEKQRTFIHFSGIYSAAFVYLNGEYVGYTQGSNNVAEFDLSKYLRTGKNRLAVQVFRWSDGSYLECQDMFRMSGIFRDVYLYNVPRVSVRDHYITSKLDAVSEYTSGEMSVNLMLDNRDRMKGVKNLIVKLFDPDGRLVAETEQQVNYSDKKETVYSKATFKLKNLVTWTAETPNLYTVHIIQRNGDNDEMVFSTKYGFRNIELKGTVVYINGQRVFFKGTNRHDTHPVYGRAVTVESMLRDVTLMKQNNINTIRTSHYPNDAKMYAMFDYFGLYTMDEADLEDHANQSISDMPSWIPAFVDRIDRMVLRDRNHPSVIFWSLGNEAGGGSNFQACYDAAKRLDNRPIHYEGTRDGKEYGGNRFSDLYSKMYPGMKWMNTYVSSLDKPMFICEYAHAMGNAIGNLKEYWESIEGSSATIGGAIWDWVDQAIYEPHEMKKGIYRLHTGYDFPGPHQGNFCSNGIIPATREESPKLKEVKAVYQYVHFADKGADFKRNEAKVLLKNTYDFLSLDKFYLRWQVVKDGVRMQPDSMMLPAVMPDDSLLVALNLKGVNLKKAIKNGEEVMLDLYVCRTDAETWADAGHEVAKQQYELSARKELPELKSLHGKKQKLAVSDNENLLTVKNAYIEASFDKTTGQLVTLVMNGQQVVSQGGGFVYDNHRWIENDKFTETGNGLSEKGTCTVTEEKGNIIVTTNREGSLCSTDIVYTFTQTGVMDMEVVFRPHTADLRRCGLVANIDSTLSNIDYYAYGPWENYNDRKDGCMVGRYTTTVEDMEVPYMKPQSMGNREGLRELTLYNKEGKGVKIQTEGNVAFSALRYTDKDLMEGQHAWELEKRPYIVLHLDAVQRGVGNASCGQDVDTLPAYRVPQQEMKYKLRFFTCSLNN</sequence>
<keyword evidence="10" id="KW-0732">Signal</keyword>
<dbReference type="InterPro" id="IPR050347">
    <property type="entry name" value="Bact_Beta-galactosidase"/>
</dbReference>
<dbReference type="EC" id="3.2.1.23" evidence="5"/>
<dbReference type="InterPro" id="IPR035992">
    <property type="entry name" value="Ricin_B-like_lectins"/>
</dbReference>
<evidence type="ECO:0000313" key="13">
    <source>
        <dbReference type="Proteomes" id="UP000285864"/>
    </source>
</evidence>
<feature type="signal peptide" evidence="10">
    <location>
        <begin position="1"/>
        <end position="21"/>
    </location>
</feature>
<dbReference type="InterPro" id="IPR006102">
    <property type="entry name" value="Ig-like_GH2"/>
</dbReference>
<name>A0A412GLU7_9BACT</name>
<dbReference type="SUPFAM" id="SSF50370">
    <property type="entry name" value="Ricin B-like lectins"/>
    <property type="match status" value="1"/>
</dbReference>
<dbReference type="PANTHER" id="PTHR46323">
    <property type="entry name" value="BETA-GALACTOSIDASE"/>
    <property type="match status" value="1"/>
</dbReference>
<keyword evidence="13" id="KW-1185">Reference proteome</keyword>
<comment type="caution">
    <text evidence="12">The sequence shown here is derived from an EMBL/GenBank/DDBJ whole genome shotgun (WGS) entry which is preliminary data.</text>
</comment>
<evidence type="ECO:0000256" key="2">
    <source>
        <dbReference type="ARBA" id="ARBA00001913"/>
    </source>
</evidence>
<evidence type="ECO:0000256" key="10">
    <source>
        <dbReference type="SAM" id="SignalP"/>
    </source>
</evidence>
<dbReference type="InterPro" id="IPR036156">
    <property type="entry name" value="Beta-gal/glucu_dom_sf"/>
</dbReference>
<protein>
    <recommendedName>
        <fullName evidence="5">beta-galactosidase</fullName>
        <ecNumber evidence="5">3.2.1.23</ecNumber>
    </recommendedName>
    <alternativeName>
        <fullName evidence="9">Lactase</fullName>
    </alternativeName>
</protein>
<dbReference type="PANTHER" id="PTHR46323:SF2">
    <property type="entry name" value="BETA-GALACTOSIDASE"/>
    <property type="match status" value="1"/>
</dbReference>
<dbReference type="GO" id="GO:0009341">
    <property type="term" value="C:beta-galactosidase complex"/>
    <property type="evidence" value="ECO:0007669"/>
    <property type="project" value="InterPro"/>
</dbReference>